<evidence type="ECO:0008006" key="4">
    <source>
        <dbReference type="Google" id="ProtNLM"/>
    </source>
</evidence>
<evidence type="ECO:0000313" key="2">
    <source>
        <dbReference type="EMBL" id="AIQ68697.1"/>
    </source>
</evidence>
<evidence type="ECO:0000256" key="1">
    <source>
        <dbReference type="SAM" id="MobiDB-lite"/>
    </source>
</evidence>
<organism evidence="2 3">
    <name type="scientific">Paenibacillus graminis</name>
    <dbReference type="NCBI Taxonomy" id="189425"/>
    <lineage>
        <taxon>Bacteria</taxon>
        <taxon>Bacillati</taxon>
        <taxon>Bacillota</taxon>
        <taxon>Bacilli</taxon>
        <taxon>Bacillales</taxon>
        <taxon>Paenibacillaceae</taxon>
        <taxon>Paenibacillus</taxon>
    </lineage>
</organism>
<evidence type="ECO:0000313" key="3">
    <source>
        <dbReference type="Proteomes" id="UP000029500"/>
    </source>
</evidence>
<keyword evidence="3" id="KW-1185">Reference proteome</keyword>
<accession>A0A089M633</accession>
<dbReference type="Proteomes" id="UP000029500">
    <property type="component" value="Chromosome"/>
</dbReference>
<dbReference type="EMBL" id="CP009287">
    <property type="protein sequence ID" value="AIQ68697.1"/>
    <property type="molecule type" value="Genomic_DNA"/>
</dbReference>
<dbReference type="OrthoDB" id="2630192at2"/>
<dbReference type="AlphaFoldDB" id="A0A089M633"/>
<proteinExistence type="predicted"/>
<dbReference type="eggNOG" id="ENOG50306D3">
    <property type="taxonomic scope" value="Bacteria"/>
</dbReference>
<dbReference type="STRING" id="189425.PGRAT_14555"/>
<dbReference type="RefSeq" id="WP_025706877.1">
    <property type="nucleotide sequence ID" value="NZ_CP009287.1"/>
</dbReference>
<dbReference type="KEGG" id="pgm:PGRAT_14555"/>
<feature type="region of interest" description="Disordered" evidence="1">
    <location>
        <begin position="1"/>
        <end position="24"/>
    </location>
</feature>
<sequence>MSKFKKGDAVQWTSQGQGRTTTKRGTVHIKVLAMRNPGHFLPEGTKKSHIKFDLRVAEFERFIIAVPRGGKSQIIDYYCPRPSLLQLVEEGDNQ</sequence>
<gene>
    <name evidence="2" type="ORF">PGRAT_14555</name>
</gene>
<name>A0A089M633_9BACL</name>
<protein>
    <recommendedName>
        <fullName evidence="4">DUF2945 domain-containing protein</fullName>
    </recommendedName>
</protein>
<dbReference type="HOGENOM" id="CLU_169501_0_0_9"/>
<reference evidence="2 3" key="1">
    <citation type="submission" date="2014-08" db="EMBL/GenBank/DDBJ databases">
        <title>Comparative genomics of the Paenibacillus odorifer group.</title>
        <authorList>
            <person name="den Bakker H.C."/>
            <person name="Tsai Y.-C."/>
            <person name="Martin N."/>
            <person name="Korlach J."/>
            <person name="Wiedmann M."/>
        </authorList>
    </citation>
    <scope>NUCLEOTIDE SEQUENCE [LARGE SCALE GENOMIC DNA]</scope>
    <source>
        <strain evidence="2 3">DSM 15220</strain>
    </source>
</reference>